<dbReference type="RefSeq" id="WP_191308625.1">
    <property type="nucleotide sequence ID" value="NZ_BNCL01000003.1"/>
</dbReference>
<organism evidence="1 2">
    <name type="scientific">Paracoccus aerius</name>
    <dbReference type="NCBI Taxonomy" id="1915382"/>
    <lineage>
        <taxon>Bacteria</taxon>
        <taxon>Pseudomonadati</taxon>
        <taxon>Pseudomonadota</taxon>
        <taxon>Alphaproteobacteria</taxon>
        <taxon>Rhodobacterales</taxon>
        <taxon>Paracoccaceae</taxon>
        <taxon>Paracoccus</taxon>
    </lineage>
</organism>
<gene>
    <name evidence="1" type="ORF">JL111_05410</name>
</gene>
<evidence type="ECO:0008006" key="3">
    <source>
        <dbReference type="Google" id="ProtNLM"/>
    </source>
</evidence>
<dbReference type="Gene3D" id="3.90.550.10">
    <property type="entry name" value="Spore Coat Polysaccharide Biosynthesis Protein SpsA, Chain A"/>
    <property type="match status" value="1"/>
</dbReference>
<dbReference type="InterPro" id="IPR029044">
    <property type="entry name" value="Nucleotide-diphossugar_trans"/>
</dbReference>
<protein>
    <recommendedName>
        <fullName evidence="3">Glycosyl transferase</fullName>
    </recommendedName>
</protein>
<sequence>MTLLDARPLAQVIYRRFPSYWTAGLEAFQGWRHGGERPPARLDVMTSIGGSNLDVLQVLLQSLAETHPRDRIQFWLFYMRLAPQDLTDLSAFVERLPNLTLHPVQVQERKDFDLLSKLGQKPYGARFLWYTAHLYLPADIKRIIYLDPLDTIVTNDLLPFLKQPLLGQYLAACREAPFAPPLICGPARQAAARGASPDKIRRISKGVLNSGAIVINLDKLRRDRVGIDAYIETARWAQAEMGLSFGDQGLFSLTHGSNYVRAHDRYNFRFHDAPARGPRLPPAVVHFAGRIPKPFHLRLTPDQERQITAALDRTGARELPLNPTQKIKRHDLAYYRQWWDICARTPVYDRIAPLAGAYATKVLSEQLPALQDTSVTPSAR</sequence>
<reference evidence="1 2" key="1">
    <citation type="submission" date="2021-01" db="EMBL/GenBank/DDBJ databases">
        <title>011410 draft genome.</title>
        <authorList>
            <person name="Lang L."/>
        </authorList>
    </citation>
    <scope>NUCLEOTIDE SEQUENCE [LARGE SCALE GENOMIC DNA]</scope>
    <source>
        <strain evidence="1 2">KCTC 42845</strain>
    </source>
</reference>
<evidence type="ECO:0000313" key="2">
    <source>
        <dbReference type="Proteomes" id="UP000644749"/>
    </source>
</evidence>
<proteinExistence type="predicted"/>
<dbReference type="SUPFAM" id="SSF53448">
    <property type="entry name" value="Nucleotide-diphospho-sugar transferases"/>
    <property type="match status" value="1"/>
</dbReference>
<evidence type="ECO:0000313" key="1">
    <source>
        <dbReference type="EMBL" id="MBL3672921.1"/>
    </source>
</evidence>
<keyword evidence="2" id="KW-1185">Reference proteome</keyword>
<dbReference type="EMBL" id="JAESHT010000003">
    <property type="protein sequence ID" value="MBL3672921.1"/>
    <property type="molecule type" value="Genomic_DNA"/>
</dbReference>
<dbReference type="InterPro" id="IPR002495">
    <property type="entry name" value="Glyco_trans_8"/>
</dbReference>
<dbReference type="Pfam" id="PF01501">
    <property type="entry name" value="Glyco_transf_8"/>
    <property type="match status" value="1"/>
</dbReference>
<comment type="caution">
    <text evidence="1">The sequence shown here is derived from an EMBL/GenBank/DDBJ whole genome shotgun (WGS) entry which is preliminary data.</text>
</comment>
<name>A0ABS1S2G7_9RHOB</name>
<accession>A0ABS1S2G7</accession>
<dbReference type="Proteomes" id="UP000644749">
    <property type="component" value="Unassembled WGS sequence"/>
</dbReference>